<dbReference type="EMBL" id="JAPFPW010000006">
    <property type="protein sequence ID" value="MCW7753682.1"/>
    <property type="molecule type" value="Genomic_DNA"/>
</dbReference>
<dbReference type="InterPro" id="IPR009926">
    <property type="entry name" value="T3SS_YcgR_PilZN"/>
</dbReference>
<evidence type="ECO:0000256" key="3">
    <source>
        <dbReference type="ARBA" id="ARBA00023143"/>
    </source>
</evidence>
<evidence type="ECO:0000256" key="2">
    <source>
        <dbReference type="ARBA" id="ARBA00022741"/>
    </source>
</evidence>
<dbReference type="Pfam" id="PF12945">
    <property type="entry name" value="PilZNR"/>
    <property type="match status" value="1"/>
</dbReference>
<proteinExistence type="predicted"/>
<gene>
    <name evidence="5" type="ORF">OOT00_06750</name>
</gene>
<keyword evidence="3" id="KW-0975">Bacterial flagellum</keyword>
<evidence type="ECO:0000313" key="6">
    <source>
        <dbReference type="Proteomes" id="UP001209681"/>
    </source>
</evidence>
<organism evidence="5 6">
    <name type="scientific">Desulfobotulus pelophilus</name>
    <dbReference type="NCBI Taxonomy" id="2823377"/>
    <lineage>
        <taxon>Bacteria</taxon>
        <taxon>Pseudomonadati</taxon>
        <taxon>Thermodesulfobacteriota</taxon>
        <taxon>Desulfobacteria</taxon>
        <taxon>Desulfobacterales</taxon>
        <taxon>Desulfobacteraceae</taxon>
        <taxon>Desulfobotulus</taxon>
    </lineage>
</organism>
<protein>
    <submittedName>
        <fullName evidence="5">Flagellar brake protein</fullName>
    </submittedName>
</protein>
<dbReference type="SUPFAM" id="SSF141371">
    <property type="entry name" value="PilZ domain-like"/>
    <property type="match status" value="1"/>
</dbReference>
<keyword evidence="5" id="KW-0282">Flagellum</keyword>
<dbReference type="InterPro" id="IPR012349">
    <property type="entry name" value="Split_barrel_FMN-bd"/>
</dbReference>
<feature type="domain" description="Type III secretion system flagellar brake protein YcgR PilZN" evidence="4">
    <location>
        <begin position="19"/>
        <end position="102"/>
    </location>
</feature>
<accession>A0ABT3N8A3</accession>
<keyword evidence="5" id="KW-0969">Cilium</keyword>
<keyword evidence="6" id="KW-1185">Reference proteome</keyword>
<dbReference type="RefSeq" id="WP_265424551.1">
    <property type="nucleotide sequence ID" value="NZ_JAPFPW010000006.1"/>
</dbReference>
<reference evidence="5 6" key="1">
    <citation type="submission" date="2022-11" db="EMBL/GenBank/DDBJ databases">
        <title>Desulfobotulus tamanensis H1 sp. nov. - anaerobic, alkaliphilic, sulphate reducing bacterium isolated from terrestrial mud volcano.</title>
        <authorList>
            <person name="Frolova A."/>
            <person name="Merkel A.Y."/>
            <person name="Slobodkin A.I."/>
        </authorList>
    </citation>
    <scope>NUCLEOTIDE SEQUENCE [LARGE SCALE GENOMIC DNA]</scope>
    <source>
        <strain evidence="5 6">H1</strain>
    </source>
</reference>
<dbReference type="Proteomes" id="UP001209681">
    <property type="component" value="Unassembled WGS sequence"/>
</dbReference>
<keyword evidence="2" id="KW-0547">Nucleotide-binding</keyword>
<name>A0ABT3N8A3_9BACT</name>
<evidence type="ECO:0000256" key="1">
    <source>
        <dbReference type="ARBA" id="ARBA00022636"/>
    </source>
</evidence>
<evidence type="ECO:0000259" key="4">
    <source>
        <dbReference type="Pfam" id="PF12945"/>
    </source>
</evidence>
<sequence>MTEDKTAAGPGFVHSVPTGASLTLKIEGIDIPLRIQSQVVGMIQDEYILITHPTPFATTKPKLFEGNRIIAQYQDKDFVYVFGVKILAFLVKPIRIVVLEYPDKILTRRIKTETGTAEG</sequence>
<evidence type="ECO:0000313" key="5">
    <source>
        <dbReference type="EMBL" id="MCW7753682.1"/>
    </source>
</evidence>
<keyword evidence="5" id="KW-0966">Cell projection</keyword>
<keyword evidence="1" id="KW-0973">c-di-GMP</keyword>
<comment type="caution">
    <text evidence="5">The sequence shown here is derived from an EMBL/GenBank/DDBJ whole genome shotgun (WGS) entry which is preliminary data.</text>
</comment>
<dbReference type="Gene3D" id="2.30.110.10">
    <property type="entry name" value="Electron Transport, Fmn-binding Protein, Chain A"/>
    <property type="match status" value="1"/>
</dbReference>